<sequence>MFSAFLFSFSLSLFVVALDLGCRSSYMFSLHLFVLLNIVLFVEVIVRNGKFRESFMRALDEQDNLIAKLKRRVVVLEAELAEEKARRTNKDDGGQSVPRAEPFMNNGFVSPGGMSTNPPPMKTYVGSDHEGVTRVERLGLEACVWWRAGVEDEEGWCVLKGSKWLGEDEPCG</sequence>
<dbReference type="AlphaFoldDB" id="A0A0L9VAY4"/>
<feature type="coiled-coil region" evidence="1">
    <location>
        <begin position="52"/>
        <end position="86"/>
    </location>
</feature>
<reference evidence="5" key="1">
    <citation type="journal article" date="2015" name="Proc. Natl. Acad. Sci. U.S.A.">
        <title>Genome sequencing of adzuki bean (Vigna angularis) provides insight into high starch and low fat accumulation and domestication.</title>
        <authorList>
            <person name="Yang K."/>
            <person name="Tian Z."/>
            <person name="Chen C."/>
            <person name="Luo L."/>
            <person name="Zhao B."/>
            <person name="Wang Z."/>
            <person name="Yu L."/>
            <person name="Li Y."/>
            <person name="Sun Y."/>
            <person name="Li W."/>
            <person name="Chen Y."/>
            <person name="Li Y."/>
            <person name="Zhang Y."/>
            <person name="Ai D."/>
            <person name="Zhao J."/>
            <person name="Shang C."/>
            <person name="Ma Y."/>
            <person name="Wu B."/>
            <person name="Wang M."/>
            <person name="Gao L."/>
            <person name="Sun D."/>
            <person name="Zhang P."/>
            <person name="Guo F."/>
            <person name="Wang W."/>
            <person name="Li Y."/>
            <person name="Wang J."/>
            <person name="Varshney R.K."/>
            <person name="Wang J."/>
            <person name="Ling H.Q."/>
            <person name="Wan P."/>
        </authorList>
    </citation>
    <scope>NUCLEOTIDE SEQUENCE</scope>
    <source>
        <strain evidence="5">cv. Jingnong 6</strain>
    </source>
</reference>
<name>A0A0L9VAY4_PHAAN</name>
<keyword evidence="2" id="KW-1133">Transmembrane helix</keyword>
<protein>
    <submittedName>
        <fullName evidence="4">Uncharacterized protein</fullName>
    </submittedName>
</protein>
<proteinExistence type="predicted"/>
<evidence type="ECO:0000256" key="3">
    <source>
        <dbReference type="SAM" id="SignalP"/>
    </source>
</evidence>
<evidence type="ECO:0000256" key="1">
    <source>
        <dbReference type="SAM" id="Coils"/>
    </source>
</evidence>
<keyword evidence="1" id="KW-0175">Coiled coil</keyword>
<organism evidence="4 5">
    <name type="scientific">Phaseolus angularis</name>
    <name type="common">Azuki bean</name>
    <name type="synonym">Vigna angularis</name>
    <dbReference type="NCBI Taxonomy" id="3914"/>
    <lineage>
        <taxon>Eukaryota</taxon>
        <taxon>Viridiplantae</taxon>
        <taxon>Streptophyta</taxon>
        <taxon>Embryophyta</taxon>
        <taxon>Tracheophyta</taxon>
        <taxon>Spermatophyta</taxon>
        <taxon>Magnoliopsida</taxon>
        <taxon>eudicotyledons</taxon>
        <taxon>Gunneridae</taxon>
        <taxon>Pentapetalae</taxon>
        <taxon>rosids</taxon>
        <taxon>fabids</taxon>
        <taxon>Fabales</taxon>
        <taxon>Fabaceae</taxon>
        <taxon>Papilionoideae</taxon>
        <taxon>50 kb inversion clade</taxon>
        <taxon>NPAAA clade</taxon>
        <taxon>indigoferoid/millettioid clade</taxon>
        <taxon>Phaseoleae</taxon>
        <taxon>Vigna</taxon>
    </lineage>
</organism>
<evidence type="ECO:0000313" key="4">
    <source>
        <dbReference type="EMBL" id="KOM52072.1"/>
    </source>
</evidence>
<keyword evidence="2" id="KW-0472">Membrane</keyword>
<gene>
    <name evidence="4" type="ORF">LR48_Vigan09g073100</name>
</gene>
<dbReference type="Proteomes" id="UP000053144">
    <property type="component" value="Chromosome 9"/>
</dbReference>
<dbReference type="EMBL" id="CM003379">
    <property type="protein sequence ID" value="KOM52072.1"/>
    <property type="molecule type" value="Genomic_DNA"/>
</dbReference>
<dbReference type="Gramene" id="KOM52072">
    <property type="protein sequence ID" value="KOM52072"/>
    <property type="gene ID" value="LR48_Vigan09g073100"/>
</dbReference>
<feature type="signal peptide" evidence="3">
    <location>
        <begin position="1"/>
        <end position="17"/>
    </location>
</feature>
<keyword evidence="3" id="KW-0732">Signal</keyword>
<evidence type="ECO:0000313" key="5">
    <source>
        <dbReference type="Proteomes" id="UP000053144"/>
    </source>
</evidence>
<accession>A0A0L9VAY4</accession>
<feature type="chain" id="PRO_5005596464" evidence="3">
    <location>
        <begin position="18"/>
        <end position="172"/>
    </location>
</feature>
<keyword evidence="2" id="KW-0812">Transmembrane</keyword>
<evidence type="ECO:0000256" key="2">
    <source>
        <dbReference type="SAM" id="Phobius"/>
    </source>
</evidence>
<feature type="transmembrane region" description="Helical" evidence="2">
    <location>
        <begin position="27"/>
        <end position="46"/>
    </location>
</feature>